<name>A0A9W6C0H7_9CHLO</name>
<evidence type="ECO:0000313" key="2">
    <source>
        <dbReference type="Proteomes" id="UP001165080"/>
    </source>
</evidence>
<sequence length="103" mass="11092">MMQEVLASPAVGMVRGMTCRVAGKAAVERYWVGEVCRAAQASSRMVDGCGQIEPGWMVVVVVTLAFQNLPLLQCLGLVGMMLVHQCRGPLLLALNEPRVVLLP</sequence>
<protein>
    <submittedName>
        <fullName evidence="1">Uncharacterized protein</fullName>
    </submittedName>
</protein>
<comment type="caution">
    <text evidence="1">The sequence shown here is derived from an EMBL/GenBank/DDBJ whole genome shotgun (WGS) entry which is preliminary data.</text>
</comment>
<dbReference type="Proteomes" id="UP001165080">
    <property type="component" value="Unassembled WGS sequence"/>
</dbReference>
<gene>
    <name evidence="1" type="primary">PLEST011444</name>
    <name evidence="1" type="ORF">PLESTB_001723600</name>
</gene>
<proteinExistence type="predicted"/>
<reference evidence="1 2" key="1">
    <citation type="journal article" date="2023" name="Commun. Biol.">
        <title>Reorganization of the ancestral sex-determining regions during the evolution of trioecy in Pleodorina starrii.</title>
        <authorList>
            <person name="Takahashi K."/>
            <person name="Suzuki S."/>
            <person name="Kawai-Toyooka H."/>
            <person name="Yamamoto K."/>
            <person name="Hamaji T."/>
            <person name="Ootsuki R."/>
            <person name="Yamaguchi H."/>
            <person name="Kawachi M."/>
            <person name="Higashiyama T."/>
            <person name="Nozaki H."/>
        </authorList>
    </citation>
    <scope>NUCLEOTIDE SEQUENCE [LARGE SCALE GENOMIC DNA]</scope>
    <source>
        <strain evidence="1 2">NIES-4479</strain>
    </source>
</reference>
<dbReference type="EMBL" id="BRXU01000042">
    <property type="protein sequence ID" value="GLC61150.1"/>
    <property type="molecule type" value="Genomic_DNA"/>
</dbReference>
<organism evidence="1 2">
    <name type="scientific">Pleodorina starrii</name>
    <dbReference type="NCBI Taxonomy" id="330485"/>
    <lineage>
        <taxon>Eukaryota</taxon>
        <taxon>Viridiplantae</taxon>
        <taxon>Chlorophyta</taxon>
        <taxon>core chlorophytes</taxon>
        <taxon>Chlorophyceae</taxon>
        <taxon>CS clade</taxon>
        <taxon>Chlamydomonadales</taxon>
        <taxon>Volvocaceae</taxon>
        <taxon>Pleodorina</taxon>
    </lineage>
</organism>
<keyword evidence="2" id="KW-1185">Reference proteome</keyword>
<accession>A0A9W6C0H7</accession>
<evidence type="ECO:0000313" key="1">
    <source>
        <dbReference type="EMBL" id="GLC61150.1"/>
    </source>
</evidence>
<dbReference type="AlphaFoldDB" id="A0A9W6C0H7"/>